<keyword evidence="1" id="KW-0677">Repeat</keyword>
<dbReference type="InterPro" id="IPR002110">
    <property type="entry name" value="Ankyrin_rpt"/>
</dbReference>
<comment type="caution">
    <text evidence="4">The sequence shown here is derived from an EMBL/GenBank/DDBJ whole genome shotgun (WGS) entry which is preliminary data.</text>
</comment>
<accession>A0A813WT51</accession>
<dbReference type="Proteomes" id="UP000681722">
    <property type="component" value="Unassembled WGS sequence"/>
</dbReference>
<evidence type="ECO:0000313" key="6">
    <source>
        <dbReference type="EMBL" id="CAF3645930.1"/>
    </source>
</evidence>
<dbReference type="Gene3D" id="1.25.40.20">
    <property type="entry name" value="Ankyrin repeat-containing domain"/>
    <property type="match status" value="5"/>
</dbReference>
<dbReference type="PANTHER" id="PTHR24198">
    <property type="entry name" value="ANKYRIN REPEAT AND PROTEIN KINASE DOMAIN-CONTAINING PROTEIN"/>
    <property type="match status" value="1"/>
</dbReference>
<organism evidence="4 8">
    <name type="scientific">Didymodactylos carnosus</name>
    <dbReference type="NCBI Taxonomy" id="1234261"/>
    <lineage>
        <taxon>Eukaryota</taxon>
        <taxon>Metazoa</taxon>
        <taxon>Spiralia</taxon>
        <taxon>Gnathifera</taxon>
        <taxon>Rotifera</taxon>
        <taxon>Eurotatoria</taxon>
        <taxon>Bdelloidea</taxon>
        <taxon>Philodinida</taxon>
        <taxon>Philodinidae</taxon>
        <taxon>Didymodactylos</taxon>
    </lineage>
</organism>
<dbReference type="EMBL" id="CAJNOQ010000993">
    <property type="protein sequence ID" value="CAF0858262.1"/>
    <property type="molecule type" value="Genomic_DNA"/>
</dbReference>
<dbReference type="Proteomes" id="UP000663829">
    <property type="component" value="Unassembled WGS sequence"/>
</dbReference>
<dbReference type="EMBL" id="CAJOBC010000993">
    <property type="protein sequence ID" value="CAF3645930.1"/>
    <property type="molecule type" value="Genomic_DNA"/>
</dbReference>
<dbReference type="AlphaFoldDB" id="A0A813WT51"/>
<feature type="repeat" description="ANK" evidence="3">
    <location>
        <begin position="645"/>
        <end position="677"/>
    </location>
</feature>
<dbReference type="InterPro" id="IPR036770">
    <property type="entry name" value="Ankyrin_rpt-contain_sf"/>
</dbReference>
<feature type="repeat" description="ANK" evidence="3">
    <location>
        <begin position="243"/>
        <end position="275"/>
    </location>
</feature>
<evidence type="ECO:0000256" key="3">
    <source>
        <dbReference type="PROSITE-ProRule" id="PRU00023"/>
    </source>
</evidence>
<protein>
    <submittedName>
        <fullName evidence="4">Uncharacterized protein</fullName>
    </submittedName>
</protein>
<feature type="repeat" description="ANK" evidence="3">
    <location>
        <begin position="507"/>
        <end position="539"/>
    </location>
</feature>
<dbReference type="PROSITE" id="PS50297">
    <property type="entry name" value="ANK_REP_REGION"/>
    <property type="match status" value="3"/>
</dbReference>
<feature type="repeat" description="ANK" evidence="3">
    <location>
        <begin position="209"/>
        <end position="242"/>
    </location>
</feature>
<dbReference type="EMBL" id="CAJNOK010008883">
    <property type="protein sequence ID" value="CAF1075182.1"/>
    <property type="molecule type" value="Genomic_DNA"/>
</dbReference>
<name>A0A813WT51_9BILA</name>
<dbReference type="Pfam" id="PF12796">
    <property type="entry name" value="Ank_2"/>
    <property type="match status" value="5"/>
</dbReference>
<dbReference type="PROSITE" id="PS50088">
    <property type="entry name" value="ANK_REPEAT"/>
    <property type="match status" value="6"/>
</dbReference>
<evidence type="ECO:0000313" key="7">
    <source>
        <dbReference type="EMBL" id="CAF3839015.1"/>
    </source>
</evidence>
<evidence type="ECO:0000256" key="1">
    <source>
        <dbReference type="ARBA" id="ARBA00022737"/>
    </source>
</evidence>
<gene>
    <name evidence="4" type="ORF">GPM918_LOCUS6446</name>
    <name evidence="5" type="ORF">OVA965_LOCUS18092</name>
    <name evidence="6" type="ORF">SRO942_LOCUS6446</name>
    <name evidence="7" type="ORF">TMI583_LOCUS18102</name>
</gene>
<dbReference type="Proteomes" id="UP000677228">
    <property type="component" value="Unassembled WGS sequence"/>
</dbReference>
<dbReference type="SUPFAM" id="SSF48403">
    <property type="entry name" value="Ankyrin repeat"/>
    <property type="match status" value="2"/>
</dbReference>
<evidence type="ECO:0000313" key="4">
    <source>
        <dbReference type="EMBL" id="CAF0858262.1"/>
    </source>
</evidence>
<evidence type="ECO:0000256" key="2">
    <source>
        <dbReference type="ARBA" id="ARBA00023043"/>
    </source>
</evidence>
<dbReference type="PANTHER" id="PTHR24198:SF165">
    <property type="entry name" value="ANKYRIN REPEAT-CONTAINING PROTEIN-RELATED"/>
    <property type="match status" value="1"/>
</dbReference>
<dbReference type="SMART" id="SM00248">
    <property type="entry name" value="ANK"/>
    <property type="match status" value="17"/>
</dbReference>
<evidence type="ECO:0000313" key="5">
    <source>
        <dbReference type="EMBL" id="CAF1075182.1"/>
    </source>
</evidence>
<dbReference type="OrthoDB" id="194358at2759"/>
<feature type="repeat" description="ANK" evidence="3">
    <location>
        <begin position="578"/>
        <end position="610"/>
    </location>
</feature>
<reference evidence="4" key="1">
    <citation type="submission" date="2021-02" db="EMBL/GenBank/DDBJ databases">
        <authorList>
            <person name="Nowell W R."/>
        </authorList>
    </citation>
    <scope>NUCLEOTIDE SEQUENCE</scope>
</reference>
<keyword evidence="8" id="KW-1185">Reference proteome</keyword>
<proteinExistence type="predicted"/>
<dbReference type="Proteomes" id="UP000682733">
    <property type="component" value="Unassembled WGS sequence"/>
</dbReference>
<evidence type="ECO:0000313" key="8">
    <source>
        <dbReference type="Proteomes" id="UP000663829"/>
    </source>
</evidence>
<dbReference type="EMBL" id="CAJOBA010008898">
    <property type="protein sequence ID" value="CAF3839015.1"/>
    <property type="molecule type" value="Genomic_DNA"/>
</dbReference>
<keyword evidence="2 3" id="KW-0040">ANK repeat</keyword>
<feature type="repeat" description="ANK" evidence="3">
    <location>
        <begin position="752"/>
        <end position="787"/>
    </location>
</feature>
<sequence length="1030" mass="118247">MLLDTNKLSLIYNLWKLNDQDDYIQEVCEFSRKLTDSDVLDAQCIQQYPDLIYLVELWEQRSYKKLDDLYESLLNDVNFSDKLDAILRFFYDVQSYDLVRYLLEKNVQYYHTKKFTKGYNGFHEASAYGFSAVCSMFLKDKQKRYDVNEPFTILYTSNKTHKTEVVSNLTALQLVCIWSKYFPKRFRLYAHTQRILLDAGARVNMISTELTSPLHWASREPHTTQMAKELLERGAIVNCKDKMNIMPIHYACWARNSPLVELLIKHGAQLCVADELGRTAIHFLCMPSFTNKIIDEDEQIQQCDLLELLIKMAKNENETTSVRPTVDLNVQDIQGHNLLMYACVSHNLKLMALLLKHQPTLLNQTNVDQQSALMIAIDESFIDGINFLLKQEGLERNLQDSEGNTAIHHACICTNIEQRATILQLLIVNGGFDLEKQNKHQQDPVMLCILQEQIDLFKILIDKTVTLTKKDLESRQCIHLACQIGNYELVDILLKCPNINLNVKDEQQRNCLYYAISNGNLDIINLLINKNVQINITDQVGDTPLHLAVVHPTNAFNITKTLLQTKDGKELLNQPSGDGVKPLILAANSKAPDVVRLLMKNGVDCTVVDNDRRTALHLACASGCIKTVLYLIEIGNIDVNSVDVYQQTPMFYAFISNEIDIARYLMTCGAKLNVRDAHGYLPLHSGILLSSNEHDYNVEFIDLCAYEKLSLDDNDNESGLSPLGVACMQGKLNVVEYLIEKYHVDLYSVCNNGHSILNYATTAQNENSVKIVEILIKNGCSPDKIDHPKGSFMYTICQHGQHDATIFFIKRWLNENNNQISSTSNNNKIYSNINELHYGETILDLLFKRAELNHLDIDVDILLELMDNGATFYSTKFDYFPLPLINDCPLFYVTLLRQNCPSIPNIPVFIFHLLNSITLWPETYLTLYKTKSSLTICEYFYLIVQLAYTLYSVPKLFFTIEKYFLHQLDFEQPNEQIIELKTQLQQLQSKTLTLGEYARKLIRKQIKIPSKHNLNQLGLSSHLVNFLRFE</sequence>